<evidence type="ECO:0000256" key="4">
    <source>
        <dbReference type="ARBA" id="ARBA00022989"/>
    </source>
</evidence>
<evidence type="ECO:0000256" key="1">
    <source>
        <dbReference type="ARBA" id="ARBA00004141"/>
    </source>
</evidence>
<dbReference type="OrthoDB" id="430207at2759"/>
<protein>
    <submittedName>
        <fullName evidence="7">Uncharacterized protein</fullName>
    </submittedName>
</protein>
<dbReference type="Pfam" id="PF04117">
    <property type="entry name" value="Mpv17_PMP22"/>
    <property type="match status" value="1"/>
</dbReference>
<dbReference type="InterPro" id="IPR007248">
    <property type="entry name" value="Mpv17_PMP22"/>
</dbReference>
<dbReference type="PANTHER" id="PTHR11266:SF18">
    <property type="entry name" value="OS12G0508100 PROTEIN"/>
    <property type="match status" value="1"/>
</dbReference>
<gene>
    <name evidence="7" type="ORF">KC19_8G006600</name>
</gene>
<reference evidence="7" key="1">
    <citation type="submission" date="2020-06" db="EMBL/GenBank/DDBJ databases">
        <title>WGS assembly of Ceratodon purpureus strain R40.</title>
        <authorList>
            <person name="Carey S.B."/>
            <person name="Jenkins J."/>
            <person name="Shu S."/>
            <person name="Lovell J.T."/>
            <person name="Sreedasyam A."/>
            <person name="Maumus F."/>
            <person name="Tiley G.P."/>
            <person name="Fernandez-Pozo N."/>
            <person name="Barry K."/>
            <person name="Chen C."/>
            <person name="Wang M."/>
            <person name="Lipzen A."/>
            <person name="Daum C."/>
            <person name="Saski C.A."/>
            <person name="Payton A.C."/>
            <person name="Mcbreen J.C."/>
            <person name="Conrad R.E."/>
            <person name="Kollar L.M."/>
            <person name="Olsson S."/>
            <person name="Huttunen S."/>
            <person name="Landis J.B."/>
            <person name="Wickett N.J."/>
            <person name="Johnson M.G."/>
            <person name="Rensing S.A."/>
            <person name="Grimwood J."/>
            <person name="Schmutz J."/>
            <person name="Mcdaniel S.F."/>
        </authorList>
    </citation>
    <scope>NUCLEOTIDE SEQUENCE</scope>
    <source>
        <strain evidence="7">R40</strain>
    </source>
</reference>
<comment type="subcellular location">
    <subcellularLocation>
        <location evidence="1">Membrane</location>
        <topology evidence="1">Multi-pass membrane protein</topology>
    </subcellularLocation>
</comment>
<evidence type="ECO:0000256" key="3">
    <source>
        <dbReference type="ARBA" id="ARBA00022692"/>
    </source>
</evidence>
<evidence type="ECO:0000256" key="6">
    <source>
        <dbReference type="RuleBase" id="RU363053"/>
    </source>
</evidence>
<dbReference type="PANTHER" id="PTHR11266">
    <property type="entry name" value="PEROXISOMAL MEMBRANE PROTEIN 2, PXMP2 MPV17"/>
    <property type="match status" value="1"/>
</dbReference>
<keyword evidence="8" id="KW-1185">Reference proteome</keyword>
<evidence type="ECO:0000256" key="5">
    <source>
        <dbReference type="ARBA" id="ARBA00023136"/>
    </source>
</evidence>
<comment type="caution">
    <text evidence="7">The sequence shown here is derived from an EMBL/GenBank/DDBJ whole genome shotgun (WGS) entry which is preliminary data.</text>
</comment>
<comment type="similarity">
    <text evidence="2 6">Belongs to the peroxisomal membrane protein PXMP2/4 family.</text>
</comment>
<organism evidence="7 8">
    <name type="scientific">Ceratodon purpureus</name>
    <name type="common">Fire moss</name>
    <name type="synonym">Dicranum purpureum</name>
    <dbReference type="NCBI Taxonomy" id="3225"/>
    <lineage>
        <taxon>Eukaryota</taxon>
        <taxon>Viridiplantae</taxon>
        <taxon>Streptophyta</taxon>
        <taxon>Embryophyta</taxon>
        <taxon>Bryophyta</taxon>
        <taxon>Bryophytina</taxon>
        <taxon>Bryopsida</taxon>
        <taxon>Dicranidae</taxon>
        <taxon>Pseudoditrichales</taxon>
        <taxon>Ditrichaceae</taxon>
        <taxon>Ceratodon</taxon>
    </lineage>
</organism>
<evidence type="ECO:0000313" key="7">
    <source>
        <dbReference type="EMBL" id="KAG0563135.1"/>
    </source>
</evidence>
<dbReference type="GO" id="GO:0005737">
    <property type="term" value="C:cytoplasm"/>
    <property type="evidence" value="ECO:0007669"/>
    <property type="project" value="TreeGrafter"/>
</dbReference>
<keyword evidence="3" id="KW-0812">Transmembrane</keyword>
<dbReference type="Proteomes" id="UP000822688">
    <property type="component" value="Chromosome 8"/>
</dbReference>
<sequence length="314" mass="33093">MLGLAARRGRQQSALIARALLDHGAAAAAAPAPRQVTKSLAEVAGAGSHWMSLAGLYEVVKVRGAAGVSDAVKAGNCVRHSAVEAKCGGRRSISGSRKTDAGLEAAAVPAGSASKLSFVAWYLRKLDERPLLTKSLTAGAIYTGSDLCSQGLSALYEDDAGPVSWDAARSARMLAVGLFMSGPLLHLWFGKVGKLIPGRDISSTLKKLVLGQLFFGPAFCAAFFTLNAYAQGESGAQITTRLQRDLIPTLKNGLMYWPACDFITYRYIPIPLQPLVSNSFSFLWTIYLTFMAGKKAAKTSASSIDLEGEAAGSS</sequence>
<dbReference type="GO" id="GO:0016020">
    <property type="term" value="C:membrane"/>
    <property type="evidence" value="ECO:0007669"/>
    <property type="project" value="UniProtKB-SubCell"/>
</dbReference>
<accession>A0A8T0GXH6</accession>
<dbReference type="EMBL" id="CM026429">
    <property type="protein sequence ID" value="KAG0563135.1"/>
    <property type="molecule type" value="Genomic_DNA"/>
</dbReference>
<keyword evidence="5" id="KW-0472">Membrane</keyword>
<evidence type="ECO:0000313" key="8">
    <source>
        <dbReference type="Proteomes" id="UP000822688"/>
    </source>
</evidence>
<dbReference type="AlphaFoldDB" id="A0A8T0GXH6"/>
<keyword evidence="4" id="KW-1133">Transmembrane helix</keyword>
<proteinExistence type="inferred from homology"/>
<name>A0A8T0GXH6_CERPU</name>
<evidence type="ECO:0000256" key="2">
    <source>
        <dbReference type="ARBA" id="ARBA00006824"/>
    </source>
</evidence>